<feature type="binding site" evidence="1">
    <location>
        <position position="178"/>
    </location>
    <ligand>
        <name>a divalent metal cation</name>
        <dbReference type="ChEBI" id="CHEBI:60240"/>
        <label>1</label>
    </ligand>
</feature>
<keyword evidence="3" id="KW-1185">Reference proteome</keyword>
<dbReference type="Gene3D" id="3.20.20.140">
    <property type="entry name" value="Metal-dependent hydrolases"/>
    <property type="match status" value="1"/>
</dbReference>
<dbReference type="EMBL" id="VTAV01000004">
    <property type="protein sequence ID" value="TYR36514.1"/>
    <property type="molecule type" value="Genomic_DNA"/>
</dbReference>
<feature type="binding site" evidence="1">
    <location>
        <position position="72"/>
    </location>
    <ligand>
        <name>a divalent metal cation</name>
        <dbReference type="ChEBI" id="CHEBI:60240"/>
        <label>1</label>
    </ligand>
</feature>
<dbReference type="RefSeq" id="WP_148918771.1">
    <property type="nucleotide sequence ID" value="NZ_VTAV01000004.1"/>
</dbReference>
<reference evidence="2 3" key="1">
    <citation type="submission" date="2019-08" db="EMBL/GenBank/DDBJ databases">
        <title>Phlebobacter frassis gen. nov. sp. nov., a new member of family Sphingobacteriaceae isolated from sand fly rearing media.</title>
        <authorList>
            <person name="Kakumanu M.L."/>
            <person name="Marayati B.F."/>
            <person name="Wada-Katsumata A."/>
            <person name="Wasserberg G."/>
            <person name="Schal C."/>
            <person name="Apperson C.S."/>
            <person name="Ponnusamy L."/>
        </authorList>
    </citation>
    <scope>NUCLEOTIDE SEQUENCE [LARGE SCALE GENOMIC DNA]</scope>
    <source>
        <strain evidence="2 3">SSI9</strain>
    </source>
</reference>
<name>A0A5D4H7K3_9SPHI</name>
<feature type="binding site" evidence="1">
    <location>
        <position position="107"/>
    </location>
    <ligand>
        <name>a divalent metal cation</name>
        <dbReference type="ChEBI" id="CHEBI:60240"/>
        <label>2</label>
    </ligand>
</feature>
<dbReference type="InterPro" id="IPR001130">
    <property type="entry name" value="TatD-like"/>
</dbReference>
<evidence type="ECO:0000256" key="1">
    <source>
        <dbReference type="PIRSR" id="PIRSR005902-1"/>
    </source>
</evidence>
<dbReference type="CDD" id="cd01310">
    <property type="entry name" value="TatD_DNAse"/>
    <property type="match status" value="1"/>
</dbReference>
<dbReference type="GO" id="GO:0046872">
    <property type="term" value="F:metal ion binding"/>
    <property type="evidence" value="ECO:0007669"/>
    <property type="project" value="UniProtKB-KW"/>
</dbReference>
<evidence type="ECO:0000313" key="3">
    <source>
        <dbReference type="Proteomes" id="UP000322362"/>
    </source>
</evidence>
<accession>A0A5D4H7K3</accession>
<evidence type="ECO:0000313" key="2">
    <source>
        <dbReference type="EMBL" id="TYR36514.1"/>
    </source>
</evidence>
<dbReference type="Pfam" id="PF01026">
    <property type="entry name" value="TatD_DNase"/>
    <property type="match status" value="1"/>
</dbReference>
<protein>
    <submittedName>
        <fullName evidence="2">TatD family deoxyribonuclease</fullName>
    </submittedName>
</protein>
<proteinExistence type="predicted"/>
<dbReference type="PANTHER" id="PTHR46124">
    <property type="entry name" value="D-AMINOACYL-TRNA DEACYLASE"/>
    <property type="match status" value="1"/>
</dbReference>
<dbReference type="InterPro" id="IPR032466">
    <property type="entry name" value="Metal_Hydrolase"/>
</dbReference>
<dbReference type="GO" id="GO:0016788">
    <property type="term" value="F:hydrolase activity, acting on ester bonds"/>
    <property type="evidence" value="ECO:0007669"/>
    <property type="project" value="InterPro"/>
</dbReference>
<dbReference type="PANTHER" id="PTHR46124:SF2">
    <property type="entry name" value="D-AMINOACYL-TRNA DEACYLASE"/>
    <property type="match status" value="1"/>
</dbReference>
<feature type="binding site" evidence="1">
    <location>
        <position position="131"/>
    </location>
    <ligand>
        <name>a divalent metal cation</name>
        <dbReference type="ChEBI" id="CHEBI:60240"/>
        <label>2</label>
    </ligand>
</feature>
<dbReference type="PIRSF" id="PIRSF005902">
    <property type="entry name" value="DNase_TatD"/>
    <property type="match status" value="1"/>
</dbReference>
<organism evidence="2 3">
    <name type="scientific">Sphingobacterium phlebotomi</name>
    <dbReference type="NCBI Taxonomy" id="2605433"/>
    <lineage>
        <taxon>Bacteria</taxon>
        <taxon>Pseudomonadati</taxon>
        <taxon>Bacteroidota</taxon>
        <taxon>Sphingobacteriia</taxon>
        <taxon>Sphingobacteriales</taxon>
        <taxon>Sphingobacteriaceae</taxon>
        <taxon>Sphingobacterium</taxon>
    </lineage>
</organism>
<comment type="caution">
    <text evidence="2">The sequence shown here is derived from an EMBL/GenBank/DDBJ whole genome shotgun (WGS) entry which is preliminary data.</text>
</comment>
<dbReference type="AlphaFoldDB" id="A0A5D4H7K3"/>
<gene>
    <name evidence="2" type="ORF">FXV77_08370</name>
</gene>
<dbReference type="Proteomes" id="UP000322362">
    <property type="component" value="Unassembled WGS sequence"/>
</dbReference>
<keyword evidence="1" id="KW-0479">Metal-binding</keyword>
<dbReference type="SUPFAM" id="SSF51556">
    <property type="entry name" value="Metallo-dependent hydrolases"/>
    <property type="match status" value="1"/>
</dbReference>
<sequence>MSSPYINIHTHCTLEPTEQIFSLPNVIISKNYLFSHPCSLGIHPWYIERNATAQLDALHQYGKKKQVLAIGECGLDKLCDTTWTLQEAIFRKQIRYANSIQKPLIIHCVRAYQECLRILREEKVNVPVVFHGFEKKPELATQILNIGYFLSLGGGLLSGNKDELIRQVPLDKILLETDDKSVNIIDIYAYFCRVRKIEMQLLKEQLYQNFMHIFNYPIGK</sequence>